<evidence type="ECO:0000256" key="3">
    <source>
        <dbReference type="ARBA" id="ARBA00022679"/>
    </source>
</evidence>
<evidence type="ECO:0000313" key="6">
    <source>
        <dbReference type="Proteomes" id="UP001200022"/>
    </source>
</evidence>
<dbReference type="Gene3D" id="3.40.50.150">
    <property type="entry name" value="Vaccinia Virus protein VP39"/>
    <property type="match status" value="1"/>
</dbReference>
<protein>
    <submittedName>
        <fullName evidence="5">Class I SAM-dependent methyltransferase</fullName>
    </submittedName>
</protein>
<dbReference type="Pfam" id="PF08241">
    <property type="entry name" value="Methyltransf_11"/>
    <property type="match status" value="1"/>
</dbReference>
<evidence type="ECO:0000259" key="4">
    <source>
        <dbReference type="Pfam" id="PF08241"/>
    </source>
</evidence>
<dbReference type="InterPro" id="IPR029063">
    <property type="entry name" value="SAM-dependent_MTases_sf"/>
</dbReference>
<evidence type="ECO:0000313" key="5">
    <source>
        <dbReference type="EMBL" id="MCF7560328.1"/>
    </source>
</evidence>
<keyword evidence="2 5" id="KW-0489">Methyltransferase</keyword>
<dbReference type="PANTHER" id="PTHR44942">
    <property type="entry name" value="METHYLTRANSF_11 DOMAIN-CONTAINING PROTEIN"/>
    <property type="match status" value="1"/>
</dbReference>
<keyword evidence="3" id="KW-0808">Transferase</keyword>
<feature type="domain" description="Methyltransferase type 11" evidence="4">
    <location>
        <begin position="60"/>
        <end position="158"/>
    </location>
</feature>
<dbReference type="PANTHER" id="PTHR44942:SF4">
    <property type="entry name" value="METHYLTRANSFERASE TYPE 11 DOMAIN-CONTAINING PROTEIN"/>
    <property type="match status" value="1"/>
</dbReference>
<name>A0ABS9IID4_9FLAO</name>
<dbReference type="GO" id="GO:0032259">
    <property type="term" value="P:methylation"/>
    <property type="evidence" value="ECO:0007669"/>
    <property type="project" value="UniProtKB-KW"/>
</dbReference>
<comment type="caution">
    <text evidence="5">The sequence shown here is derived from an EMBL/GenBank/DDBJ whole genome shotgun (WGS) entry which is preliminary data.</text>
</comment>
<dbReference type="SUPFAM" id="SSF53335">
    <property type="entry name" value="S-adenosyl-L-methionine-dependent methyltransferases"/>
    <property type="match status" value="1"/>
</dbReference>
<dbReference type="CDD" id="cd02440">
    <property type="entry name" value="AdoMet_MTases"/>
    <property type="match status" value="1"/>
</dbReference>
<dbReference type="InterPro" id="IPR051052">
    <property type="entry name" value="Diverse_substrate_MTase"/>
</dbReference>
<dbReference type="GO" id="GO:0008168">
    <property type="term" value="F:methyltransferase activity"/>
    <property type="evidence" value="ECO:0007669"/>
    <property type="project" value="UniProtKB-KW"/>
</dbReference>
<proteinExistence type="inferred from homology"/>
<gene>
    <name evidence="5" type="ORF">L3X39_06715</name>
</gene>
<dbReference type="RefSeq" id="WP_237231007.1">
    <property type="nucleotide sequence ID" value="NZ_JAKKDV010000002.1"/>
</dbReference>
<evidence type="ECO:0000256" key="1">
    <source>
        <dbReference type="ARBA" id="ARBA00008361"/>
    </source>
</evidence>
<comment type="similarity">
    <text evidence="1">Belongs to the methyltransferase superfamily.</text>
</comment>
<keyword evidence="6" id="KW-1185">Reference proteome</keyword>
<dbReference type="InterPro" id="IPR013216">
    <property type="entry name" value="Methyltransf_11"/>
</dbReference>
<dbReference type="Proteomes" id="UP001200022">
    <property type="component" value="Unassembled WGS sequence"/>
</dbReference>
<accession>A0ABS9IID4</accession>
<organism evidence="5 6">
    <name type="scientific">Flaviramulus multivorans</name>
    <dbReference type="NCBI Taxonomy" id="1304750"/>
    <lineage>
        <taxon>Bacteria</taxon>
        <taxon>Pseudomonadati</taxon>
        <taxon>Bacteroidota</taxon>
        <taxon>Flavobacteriia</taxon>
        <taxon>Flavobacteriales</taxon>
        <taxon>Flavobacteriaceae</taxon>
        <taxon>Flaviramulus</taxon>
    </lineage>
</organism>
<reference evidence="5 6" key="1">
    <citation type="submission" date="2022-01" db="EMBL/GenBank/DDBJ databases">
        <title>Draft genome sequence of Sabulilitoribacter multivorans KCTC 32326.</title>
        <authorList>
            <person name="Oh J.-S."/>
        </authorList>
    </citation>
    <scope>NUCLEOTIDE SEQUENCE [LARGE SCALE GENOMIC DNA]</scope>
    <source>
        <strain evidence="5 6">M-M16</strain>
    </source>
</reference>
<dbReference type="EMBL" id="JAKKDV010000002">
    <property type="protein sequence ID" value="MCF7560328.1"/>
    <property type="molecule type" value="Genomic_DNA"/>
</dbReference>
<sequence>MTWEETIIKIRQDEDYSQLVEQAYFDENLKLNVERFSKSEEFEETLKIVKSYAPNAKSILDVGCGNGISAINFALNKYQVTAVEPDSSNTVGAGAIKALKAIYKLDNIEVFEAYAEDLNLKSNTFDVVYVRQAMHHANNLEKFVLECIRVLKPNGLFITVRDHVIYDSNDKEWFLKSHPLHKFYGGENAYKASEYRNAINKAGATILKQYKYYDSIINYFPKSVEEIEMMEKENILKQKKRLKSKVGIISNFPLVWSLYKLIKGYNPLNEKEVPGRMYSYLAKKQ</sequence>
<evidence type="ECO:0000256" key="2">
    <source>
        <dbReference type="ARBA" id="ARBA00022603"/>
    </source>
</evidence>